<dbReference type="Gene3D" id="3.30.160.60">
    <property type="entry name" value="Classic Zinc Finger"/>
    <property type="match status" value="1"/>
</dbReference>
<dbReference type="PROSITE" id="PS50076">
    <property type="entry name" value="DNAJ_2"/>
    <property type="match status" value="1"/>
</dbReference>
<feature type="compositionally biased region" description="Basic and acidic residues" evidence="5">
    <location>
        <begin position="512"/>
        <end position="524"/>
    </location>
</feature>
<name>A0A0G4F1Q3_9ALVE</name>
<dbReference type="Gene3D" id="1.10.287.110">
    <property type="entry name" value="DnaJ domain"/>
    <property type="match status" value="1"/>
</dbReference>
<dbReference type="InterPro" id="IPR036869">
    <property type="entry name" value="J_dom_sf"/>
</dbReference>
<dbReference type="SUPFAM" id="SSF57667">
    <property type="entry name" value="beta-beta-alpha zinc fingers"/>
    <property type="match status" value="1"/>
</dbReference>
<keyword evidence="1" id="KW-0479">Metal-binding</keyword>
<dbReference type="SUPFAM" id="SSF46565">
    <property type="entry name" value="Chaperone J-domain"/>
    <property type="match status" value="1"/>
</dbReference>
<dbReference type="Pfam" id="PF00226">
    <property type="entry name" value="DnaJ"/>
    <property type="match status" value="1"/>
</dbReference>
<feature type="compositionally biased region" description="Low complexity" evidence="5">
    <location>
        <begin position="495"/>
        <end position="507"/>
    </location>
</feature>
<dbReference type="InterPro" id="IPR036236">
    <property type="entry name" value="Znf_C2H2_sf"/>
</dbReference>
<dbReference type="VEuPathDB" id="CryptoDB:Cvel_2608"/>
<feature type="domain" description="J" evidence="6">
    <location>
        <begin position="6"/>
        <end position="72"/>
    </location>
</feature>
<dbReference type="InterPro" id="IPR013087">
    <property type="entry name" value="Znf_C2H2_type"/>
</dbReference>
<protein>
    <recommendedName>
        <fullName evidence="9">J domain-containing protein</fullName>
    </recommendedName>
</protein>
<dbReference type="CDD" id="cd06257">
    <property type="entry name" value="DnaJ"/>
    <property type="match status" value="1"/>
</dbReference>
<feature type="domain" description="C2H2-type" evidence="7">
    <location>
        <begin position="603"/>
        <end position="632"/>
    </location>
</feature>
<feature type="compositionally biased region" description="Low complexity" evidence="5">
    <location>
        <begin position="542"/>
        <end position="551"/>
    </location>
</feature>
<evidence type="ECO:0000256" key="4">
    <source>
        <dbReference type="PROSITE-ProRule" id="PRU00042"/>
    </source>
</evidence>
<dbReference type="InterPro" id="IPR001623">
    <property type="entry name" value="DnaJ_domain"/>
</dbReference>
<dbReference type="Pfam" id="PF21884">
    <property type="entry name" value="ZUO1-like_ZHD"/>
    <property type="match status" value="1"/>
</dbReference>
<evidence type="ECO:0008006" key="9">
    <source>
        <dbReference type="Google" id="ProtNLM"/>
    </source>
</evidence>
<feature type="compositionally biased region" description="Basic residues" evidence="5">
    <location>
        <begin position="456"/>
        <end position="470"/>
    </location>
</feature>
<feature type="region of interest" description="Disordered" evidence="5">
    <location>
        <begin position="229"/>
        <end position="266"/>
    </location>
</feature>
<dbReference type="FunFam" id="1.10.287.110:FF:000046">
    <property type="entry name" value="dnaJ homolog subfamily C member 21"/>
    <property type="match status" value="1"/>
</dbReference>
<dbReference type="Pfam" id="PF12171">
    <property type="entry name" value="zf-C2H2_jaz"/>
    <property type="match status" value="1"/>
</dbReference>
<feature type="compositionally biased region" description="Acidic residues" evidence="5">
    <location>
        <begin position="387"/>
        <end position="410"/>
    </location>
</feature>
<evidence type="ECO:0000256" key="3">
    <source>
        <dbReference type="ARBA" id="ARBA00022833"/>
    </source>
</evidence>
<dbReference type="PROSITE" id="PS00636">
    <property type="entry name" value="DNAJ_1"/>
    <property type="match status" value="1"/>
</dbReference>
<sequence length="649" mass="73237">MPAKTCFYEVLGVDSKADDNEIKKAYRKLALRWHPDKNPDNVKQAQEEFQKISEAYETLSDPQERAWYDSHKREILTGEDTNPEDAQETKLHLYKFFSREAFDDFGDGPRGFFRVFDELFKELFKEEIEECDPDEDVPPPAAEFGKSKTDWKDVNAFYMHWSNFATRKRMTQFDKYKPSDAPNRQIRRRIDEENANSRKEARQRLTRLVRELVAWVKKRDPRVIRRKAEVAEEQRKAKEEAQRKKEEAEKKKRLERKQAREEEERKWKEYKAAKEAAEAAGEEFAASDYSSFEEEEVALLRCQACNKNFKSEKQLEAHTKSKKHVQAVKALRRKLEKEERELQKEKELQAEEEEESGDGEELSEEEEEVNGSVQRKNEEEGTTNGVAEEDEVGRETGTEEDEEEQEEEDSPVARPNAVAENGVSENEKTAEEEEEDEKEEEEDDIPVSFLRGNSRRDRKQQQKRARKGKGVIRGPISSSDEEEEADAEEDDEGVDAPSPSAAAAADALFEENAAKEVDWSDDDKKKKKGKGAKGRAKGKQPVAAAAAASAENAEEVSENISPAAGEDPFEEEDQQHGGKQKGKGKKGGGSAPSAGGSAATSSHSCSVCGAAFDSRTKLFTHIREKGHAALKTVQGGGSGSGGKKGKNKK</sequence>
<evidence type="ECO:0000256" key="5">
    <source>
        <dbReference type="SAM" id="MobiDB-lite"/>
    </source>
</evidence>
<dbReference type="PANTHER" id="PTHR44029">
    <property type="entry name" value="DNAJ HOMOLOG SUBFAMILY C MEMBER 21"/>
    <property type="match status" value="1"/>
</dbReference>
<feature type="region of interest" description="Disordered" evidence="5">
    <location>
        <begin position="338"/>
        <end position="606"/>
    </location>
</feature>
<dbReference type="PROSITE" id="PS00028">
    <property type="entry name" value="ZINC_FINGER_C2H2_1"/>
    <property type="match status" value="2"/>
</dbReference>
<feature type="compositionally biased region" description="Acidic residues" evidence="5">
    <location>
        <begin position="430"/>
        <end position="445"/>
    </location>
</feature>
<feature type="compositionally biased region" description="Basic residues" evidence="5">
    <location>
        <begin position="525"/>
        <end position="538"/>
    </location>
</feature>
<feature type="compositionally biased region" description="Low complexity" evidence="5">
    <location>
        <begin position="591"/>
        <end position="602"/>
    </location>
</feature>
<accession>A0A0G4F1Q3</accession>
<dbReference type="GO" id="GO:0005737">
    <property type="term" value="C:cytoplasm"/>
    <property type="evidence" value="ECO:0007669"/>
    <property type="project" value="TreeGrafter"/>
</dbReference>
<feature type="domain" description="C2H2-type" evidence="7">
    <location>
        <begin position="300"/>
        <end position="324"/>
    </location>
</feature>
<dbReference type="InterPro" id="IPR054076">
    <property type="entry name" value="ZUO1-like_ZHD"/>
</dbReference>
<dbReference type="PROSITE" id="PS50157">
    <property type="entry name" value="ZINC_FINGER_C2H2_2"/>
    <property type="match status" value="2"/>
</dbReference>
<dbReference type="EMBL" id="CDMZ01000044">
    <property type="protein sequence ID" value="CEM05316.1"/>
    <property type="molecule type" value="Genomic_DNA"/>
</dbReference>
<dbReference type="InterPro" id="IPR003604">
    <property type="entry name" value="Matrin/U1-like-C_Znf_C2H2"/>
</dbReference>
<feature type="region of interest" description="Disordered" evidence="5">
    <location>
        <begin position="629"/>
        <end position="649"/>
    </location>
</feature>
<dbReference type="InterPro" id="IPR051964">
    <property type="entry name" value="Chaperone_stress_response"/>
</dbReference>
<dbReference type="GO" id="GO:0003676">
    <property type="term" value="F:nucleic acid binding"/>
    <property type="evidence" value="ECO:0007669"/>
    <property type="project" value="InterPro"/>
</dbReference>
<dbReference type="GO" id="GO:0008270">
    <property type="term" value="F:zinc ion binding"/>
    <property type="evidence" value="ECO:0007669"/>
    <property type="project" value="UniProtKB-KW"/>
</dbReference>
<dbReference type="PANTHER" id="PTHR44029:SF1">
    <property type="entry name" value="DNAJ HOMOLOG SUBFAMILY C MEMBER 21"/>
    <property type="match status" value="1"/>
</dbReference>
<reference evidence="8" key="1">
    <citation type="submission" date="2014-11" db="EMBL/GenBank/DDBJ databases">
        <authorList>
            <person name="Otto D Thomas"/>
            <person name="Naeem Raeece"/>
        </authorList>
    </citation>
    <scope>NUCLEOTIDE SEQUENCE</scope>
</reference>
<dbReference type="AlphaFoldDB" id="A0A0G4F1Q3"/>
<dbReference type="SMART" id="SM00271">
    <property type="entry name" value="DnaJ"/>
    <property type="match status" value="1"/>
</dbReference>
<proteinExistence type="predicted"/>
<keyword evidence="2 4" id="KW-0863">Zinc-finger</keyword>
<feature type="compositionally biased region" description="Basic and acidic residues" evidence="5">
    <location>
        <begin position="338"/>
        <end position="349"/>
    </location>
</feature>
<feature type="compositionally biased region" description="Acidic residues" evidence="5">
    <location>
        <begin position="479"/>
        <end position="494"/>
    </location>
</feature>
<evidence type="ECO:0000259" key="7">
    <source>
        <dbReference type="PROSITE" id="PS50157"/>
    </source>
</evidence>
<dbReference type="SMART" id="SM00355">
    <property type="entry name" value="ZnF_C2H2"/>
    <property type="match status" value="2"/>
</dbReference>
<keyword evidence="3" id="KW-0862">Zinc</keyword>
<dbReference type="InterPro" id="IPR022755">
    <property type="entry name" value="Znf_C2H2_jaz"/>
</dbReference>
<dbReference type="InterPro" id="IPR018253">
    <property type="entry name" value="DnaJ_domain_CS"/>
</dbReference>
<dbReference type="PRINTS" id="PR00625">
    <property type="entry name" value="JDOMAIN"/>
</dbReference>
<organism evidence="8">
    <name type="scientific">Chromera velia CCMP2878</name>
    <dbReference type="NCBI Taxonomy" id="1169474"/>
    <lineage>
        <taxon>Eukaryota</taxon>
        <taxon>Sar</taxon>
        <taxon>Alveolata</taxon>
        <taxon>Colpodellida</taxon>
        <taxon>Chromeraceae</taxon>
        <taxon>Chromera</taxon>
    </lineage>
</organism>
<dbReference type="SMART" id="SM00451">
    <property type="entry name" value="ZnF_U1"/>
    <property type="match status" value="1"/>
</dbReference>
<evidence type="ECO:0000313" key="8">
    <source>
        <dbReference type="EMBL" id="CEM05316.1"/>
    </source>
</evidence>
<evidence type="ECO:0000256" key="2">
    <source>
        <dbReference type="ARBA" id="ARBA00022771"/>
    </source>
</evidence>
<evidence type="ECO:0000256" key="1">
    <source>
        <dbReference type="ARBA" id="ARBA00022723"/>
    </source>
</evidence>
<feature type="compositionally biased region" description="Acidic residues" evidence="5">
    <location>
        <begin position="350"/>
        <end position="369"/>
    </location>
</feature>
<evidence type="ECO:0000259" key="6">
    <source>
        <dbReference type="PROSITE" id="PS50076"/>
    </source>
</evidence>
<gene>
    <name evidence="8" type="ORF">Cvel_2608</name>
</gene>